<dbReference type="OrthoDB" id="3067786at2759"/>
<evidence type="ECO:0000313" key="2">
    <source>
        <dbReference type="EMBL" id="KDR66404.1"/>
    </source>
</evidence>
<organism evidence="2 3">
    <name type="scientific">Galerina marginata (strain CBS 339.88)</name>
    <dbReference type="NCBI Taxonomy" id="685588"/>
    <lineage>
        <taxon>Eukaryota</taxon>
        <taxon>Fungi</taxon>
        <taxon>Dikarya</taxon>
        <taxon>Basidiomycota</taxon>
        <taxon>Agaricomycotina</taxon>
        <taxon>Agaricomycetes</taxon>
        <taxon>Agaricomycetidae</taxon>
        <taxon>Agaricales</taxon>
        <taxon>Agaricineae</taxon>
        <taxon>Strophariaceae</taxon>
        <taxon>Galerina</taxon>
    </lineage>
</organism>
<dbReference type="AlphaFoldDB" id="A0A067SF97"/>
<dbReference type="Proteomes" id="UP000027222">
    <property type="component" value="Unassembled WGS sequence"/>
</dbReference>
<dbReference type="HOGENOM" id="CLU_021107_0_0_1"/>
<dbReference type="EMBL" id="KL142424">
    <property type="protein sequence ID" value="KDR66404.1"/>
    <property type="molecule type" value="Genomic_DNA"/>
</dbReference>
<feature type="region of interest" description="Disordered" evidence="1">
    <location>
        <begin position="395"/>
        <end position="442"/>
    </location>
</feature>
<evidence type="ECO:0000256" key="1">
    <source>
        <dbReference type="SAM" id="MobiDB-lite"/>
    </source>
</evidence>
<reference evidence="3" key="1">
    <citation type="journal article" date="2014" name="Proc. Natl. Acad. Sci. U.S.A.">
        <title>Extensive sampling of basidiomycete genomes demonstrates inadequacy of the white-rot/brown-rot paradigm for wood decay fungi.</title>
        <authorList>
            <person name="Riley R."/>
            <person name="Salamov A.A."/>
            <person name="Brown D.W."/>
            <person name="Nagy L.G."/>
            <person name="Floudas D."/>
            <person name="Held B.W."/>
            <person name="Levasseur A."/>
            <person name="Lombard V."/>
            <person name="Morin E."/>
            <person name="Otillar R."/>
            <person name="Lindquist E.A."/>
            <person name="Sun H."/>
            <person name="LaButti K.M."/>
            <person name="Schmutz J."/>
            <person name="Jabbour D."/>
            <person name="Luo H."/>
            <person name="Baker S.E."/>
            <person name="Pisabarro A.G."/>
            <person name="Walton J.D."/>
            <person name="Blanchette R.A."/>
            <person name="Henrissat B."/>
            <person name="Martin F."/>
            <person name="Cullen D."/>
            <person name="Hibbett D.S."/>
            <person name="Grigoriev I.V."/>
        </authorList>
    </citation>
    <scope>NUCLEOTIDE SEQUENCE [LARGE SCALE GENOMIC DNA]</scope>
    <source>
        <strain evidence="3">CBS 339.88</strain>
    </source>
</reference>
<name>A0A067SF97_GALM3</name>
<gene>
    <name evidence="2" type="ORF">GALMADRAFT_162146</name>
</gene>
<accession>A0A067SF97</accession>
<proteinExistence type="predicted"/>
<evidence type="ECO:0000313" key="3">
    <source>
        <dbReference type="Proteomes" id="UP000027222"/>
    </source>
</evidence>
<protein>
    <submittedName>
        <fullName evidence="2">Uncharacterized protein</fullName>
    </submittedName>
</protein>
<sequence length="496" mass="55750">MQRARLFATRLLQLEPTPSIVIPPTVSAEIVSREPQPVDSAVNLPPAATVLQASWPTPAPATFTISYTPLSTSYPDPPNSVTRLPTDAVRVTQRELELMLHQSYLHGSEHGWKPAATQALQARYDKDMLTVTSKFDELLKQEFTRGLEQATVRLKAKYEQEHLDRLFGLVERAKEISDEDFNRGFNDGRDAGIREESERCESAQAELTDYGTQTELPSPILPFSVDFGAQTEQSPEPDHLLRVDFSMQTEPPESEHTLVVDFDMHTESPEVDSLYLLTRPKFHPITIYSPDLNPDLESHSVSLPPSTQLHHRDSNMFAPSISIPVSDISSISYESLIIPPTVSSELPIPDPIPSSDSILSSPSSFIWSDEPSDISPLLPTPPLVPPVSASFPSRDFSDLRSGANPWQSLQHRKGRDRRYLTQPRHPREREHRRPSYMPNFYPNTCRNHIPRTSSTMTHELPPNPSTPLDWYADPRLSELSRVLKTLGWAPPSTARP</sequence>
<keyword evidence="3" id="KW-1185">Reference proteome</keyword>